<name>A0AA38VFQ9_9PEZI</name>
<feature type="region of interest" description="Disordered" evidence="1">
    <location>
        <begin position="50"/>
        <end position="74"/>
    </location>
</feature>
<organism evidence="2 3">
    <name type="scientific">Pleurostoma richardsiae</name>
    <dbReference type="NCBI Taxonomy" id="41990"/>
    <lineage>
        <taxon>Eukaryota</taxon>
        <taxon>Fungi</taxon>
        <taxon>Dikarya</taxon>
        <taxon>Ascomycota</taxon>
        <taxon>Pezizomycotina</taxon>
        <taxon>Sordariomycetes</taxon>
        <taxon>Sordariomycetidae</taxon>
        <taxon>Calosphaeriales</taxon>
        <taxon>Pleurostomataceae</taxon>
        <taxon>Pleurostoma</taxon>
    </lineage>
</organism>
<keyword evidence="3" id="KW-1185">Reference proteome</keyword>
<evidence type="ECO:0000313" key="2">
    <source>
        <dbReference type="EMBL" id="KAJ9130293.1"/>
    </source>
</evidence>
<dbReference type="EMBL" id="JANBVO010000096">
    <property type="protein sequence ID" value="KAJ9130293.1"/>
    <property type="molecule type" value="Genomic_DNA"/>
</dbReference>
<gene>
    <name evidence="2" type="ORF">NKR23_g12264</name>
</gene>
<accession>A0AA38VFQ9</accession>
<protein>
    <submittedName>
        <fullName evidence="2">Uncharacterized protein</fullName>
    </submittedName>
</protein>
<evidence type="ECO:0000256" key="1">
    <source>
        <dbReference type="SAM" id="MobiDB-lite"/>
    </source>
</evidence>
<feature type="compositionally biased region" description="Basic residues" evidence="1">
    <location>
        <begin position="52"/>
        <end position="63"/>
    </location>
</feature>
<proteinExistence type="predicted"/>
<sequence length="90" mass="10348">MDLRRALEIKQTQHMRHIIQRHWCLAKPAVFLAPALPIVAKMKMALVLSNMKHNHNRKPRRGPGSHEKQPARSSPVYLDVLVMALKHTMA</sequence>
<reference evidence="2" key="1">
    <citation type="submission" date="2022-07" db="EMBL/GenBank/DDBJ databases">
        <title>Fungi with potential for degradation of polypropylene.</title>
        <authorList>
            <person name="Gostincar C."/>
        </authorList>
    </citation>
    <scope>NUCLEOTIDE SEQUENCE</scope>
    <source>
        <strain evidence="2">EXF-13308</strain>
    </source>
</reference>
<dbReference type="Proteomes" id="UP001174694">
    <property type="component" value="Unassembled WGS sequence"/>
</dbReference>
<dbReference type="AlphaFoldDB" id="A0AA38VFQ9"/>
<comment type="caution">
    <text evidence="2">The sequence shown here is derived from an EMBL/GenBank/DDBJ whole genome shotgun (WGS) entry which is preliminary data.</text>
</comment>
<evidence type="ECO:0000313" key="3">
    <source>
        <dbReference type="Proteomes" id="UP001174694"/>
    </source>
</evidence>